<feature type="region of interest" description="Disordered" evidence="1">
    <location>
        <begin position="91"/>
        <end position="111"/>
    </location>
</feature>
<evidence type="ECO:0000313" key="2">
    <source>
        <dbReference type="EMBL" id="CAD8270553.1"/>
    </source>
</evidence>
<gene>
    <name evidence="2" type="ORF">PLUT1463_LOCUS4867</name>
</gene>
<accession>A0A7R9UMG9</accession>
<feature type="compositionally biased region" description="Basic residues" evidence="1">
    <location>
        <begin position="102"/>
        <end position="111"/>
    </location>
</feature>
<feature type="region of interest" description="Disordered" evidence="1">
    <location>
        <begin position="1"/>
        <end position="26"/>
    </location>
</feature>
<evidence type="ECO:0000256" key="1">
    <source>
        <dbReference type="SAM" id="MobiDB-lite"/>
    </source>
</evidence>
<feature type="compositionally biased region" description="Basic and acidic residues" evidence="1">
    <location>
        <begin position="91"/>
        <end position="101"/>
    </location>
</feature>
<name>A0A7R9UMG9_DIALT</name>
<protein>
    <submittedName>
        <fullName evidence="2">Uncharacterized protein</fullName>
    </submittedName>
</protein>
<dbReference type="AlphaFoldDB" id="A0A7R9UMG9"/>
<dbReference type="EMBL" id="HBEB01007518">
    <property type="protein sequence ID" value="CAD8270553.1"/>
    <property type="molecule type" value="Transcribed_RNA"/>
</dbReference>
<organism evidence="2">
    <name type="scientific">Diacronema lutheri</name>
    <name type="common">Unicellular marine alga</name>
    <name type="synonym">Monochrysis lutheri</name>
    <dbReference type="NCBI Taxonomy" id="2081491"/>
    <lineage>
        <taxon>Eukaryota</taxon>
        <taxon>Haptista</taxon>
        <taxon>Haptophyta</taxon>
        <taxon>Pavlovophyceae</taxon>
        <taxon>Pavlovales</taxon>
        <taxon>Pavlovaceae</taxon>
        <taxon>Diacronema</taxon>
    </lineage>
</organism>
<proteinExistence type="predicted"/>
<reference evidence="2" key="1">
    <citation type="submission" date="2021-01" db="EMBL/GenBank/DDBJ databases">
        <authorList>
            <person name="Corre E."/>
            <person name="Pelletier E."/>
            <person name="Niang G."/>
            <person name="Scheremetjew M."/>
            <person name="Finn R."/>
            <person name="Kale V."/>
            <person name="Holt S."/>
            <person name="Cochrane G."/>
            <person name="Meng A."/>
            <person name="Brown T."/>
            <person name="Cohen L."/>
        </authorList>
    </citation>
    <scope>NUCLEOTIDE SEQUENCE</scope>
    <source>
        <strain evidence="2">RCC1537</strain>
    </source>
</reference>
<sequence length="111" mass="11814">MPPHAAWDMSCPPTHSRMHLRRGPTRIGPGTRGRACECASAVAVLNCGVCAVPLPAGIVRANSSRPSGRFRLGDNVGGGEGGAMLVRAQHADGTEIREFRGSAKRRDRPRM</sequence>